<dbReference type="EMBL" id="AVBG01000008">
    <property type="protein sequence ID" value="KGP91099.1"/>
    <property type="molecule type" value="Genomic_DNA"/>
</dbReference>
<feature type="domain" description="Nucleotidyl transferase" evidence="6">
    <location>
        <begin position="4"/>
        <end position="239"/>
    </location>
</feature>
<dbReference type="RefSeq" id="WP_036784206.1">
    <property type="nucleotide sequence ID" value="NZ_AVBG01000008.1"/>
</dbReference>
<dbReference type="PANTHER" id="PTHR43197:SF1">
    <property type="entry name" value="UTP--GLUCOSE-1-PHOSPHATE URIDYLYLTRANSFERASE"/>
    <property type="match status" value="1"/>
</dbReference>
<dbReference type="InterPro" id="IPR005771">
    <property type="entry name" value="GalU_uridylyltTrfase_bac/arc"/>
</dbReference>
<dbReference type="PANTHER" id="PTHR43197">
    <property type="entry name" value="UTP--GLUCOSE-1-PHOSPHATE URIDYLYLTRANSFERASE"/>
    <property type="match status" value="1"/>
</dbReference>
<protein>
    <recommendedName>
        <fullName evidence="2">UTP--glucose-1-phosphate uridylyltransferase</fullName>
        <ecNumber evidence="2">2.7.7.9</ecNumber>
    </recommendedName>
</protein>
<evidence type="ECO:0000313" key="7">
    <source>
        <dbReference type="EMBL" id="KGP91099.1"/>
    </source>
</evidence>
<dbReference type="Pfam" id="PF00483">
    <property type="entry name" value="NTP_transferase"/>
    <property type="match status" value="1"/>
</dbReference>
<evidence type="ECO:0000256" key="5">
    <source>
        <dbReference type="ARBA" id="ARBA00048128"/>
    </source>
</evidence>
<dbReference type="SUPFAM" id="SSF53448">
    <property type="entry name" value="Nucleotide-diphospho-sugar transferases"/>
    <property type="match status" value="1"/>
</dbReference>
<dbReference type="InterPro" id="IPR029044">
    <property type="entry name" value="Nucleotide-diphossugar_trans"/>
</dbReference>
<dbReference type="InterPro" id="IPR005835">
    <property type="entry name" value="NTP_transferase_dom"/>
</dbReference>
<proteinExistence type="inferred from homology"/>
<evidence type="ECO:0000256" key="1">
    <source>
        <dbReference type="ARBA" id="ARBA00006890"/>
    </source>
</evidence>
<dbReference type="AlphaFoldDB" id="A0A0A2UT37"/>
<dbReference type="GO" id="GO:0003983">
    <property type="term" value="F:UTP:glucose-1-phosphate uridylyltransferase activity"/>
    <property type="evidence" value="ECO:0007669"/>
    <property type="project" value="UniProtKB-EC"/>
</dbReference>
<dbReference type="GO" id="GO:0006011">
    <property type="term" value="P:UDP-alpha-D-glucose metabolic process"/>
    <property type="evidence" value="ECO:0007669"/>
    <property type="project" value="InterPro"/>
</dbReference>
<dbReference type="Gene3D" id="3.90.550.10">
    <property type="entry name" value="Spore Coat Polysaccharide Biosynthesis Protein SpsA, Chain A"/>
    <property type="match status" value="1"/>
</dbReference>
<evidence type="ECO:0000256" key="3">
    <source>
        <dbReference type="ARBA" id="ARBA00022679"/>
    </source>
</evidence>
<organism evidence="7 8">
    <name type="scientific">Pontibacillus chungwhensis BH030062</name>
    <dbReference type="NCBI Taxonomy" id="1385513"/>
    <lineage>
        <taxon>Bacteria</taxon>
        <taxon>Bacillati</taxon>
        <taxon>Bacillota</taxon>
        <taxon>Bacilli</taxon>
        <taxon>Bacillales</taxon>
        <taxon>Bacillaceae</taxon>
        <taxon>Pontibacillus</taxon>
    </lineage>
</organism>
<evidence type="ECO:0000313" key="8">
    <source>
        <dbReference type="Proteomes" id="UP000030153"/>
    </source>
</evidence>
<comment type="similarity">
    <text evidence="1">Belongs to the UDPGP type 2 family.</text>
</comment>
<keyword evidence="8" id="KW-1185">Reference proteome</keyword>
<dbReference type="Proteomes" id="UP000030153">
    <property type="component" value="Unassembled WGS sequence"/>
</dbReference>
<dbReference type="STRING" id="1385513.N780_17760"/>
<gene>
    <name evidence="7" type="ORF">N780_17760</name>
</gene>
<evidence type="ECO:0000259" key="6">
    <source>
        <dbReference type="Pfam" id="PF00483"/>
    </source>
</evidence>
<keyword evidence="4 7" id="KW-0548">Nucleotidyltransferase</keyword>
<comment type="catalytic activity">
    <reaction evidence="5">
        <text>alpha-D-glucose 1-phosphate + UTP + H(+) = UDP-alpha-D-glucose + diphosphate</text>
        <dbReference type="Rhea" id="RHEA:19889"/>
        <dbReference type="ChEBI" id="CHEBI:15378"/>
        <dbReference type="ChEBI" id="CHEBI:33019"/>
        <dbReference type="ChEBI" id="CHEBI:46398"/>
        <dbReference type="ChEBI" id="CHEBI:58601"/>
        <dbReference type="ChEBI" id="CHEBI:58885"/>
        <dbReference type="EC" id="2.7.7.9"/>
    </reaction>
</comment>
<evidence type="ECO:0000256" key="4">
    <source>
        <dbReference type="ARBA" id="ARBA00022695"/>
    </source>
</evidence>
<dbReference type="eggNOG" id="COG1210">
    <property type="taxonomic scope" value="Bacteria"/>
</dbReference>
<dbReference type="EC" id="2.7.7.9" evidence="2"/>
<reference evidence="7 8" key="1">
    <citation type="submission" date="2013-08" db="EMBL/GenBank/DDBJ databases">
        <title>Genome of Pontibacillus chungwhensis.</title>
        <authorList>
            <person name="Wang Q."/>
            <person name="Wang G."/>
        </authorList>
    </citation>
    <scope>NUCLEOTIDE SEQUENCE [LARGE SCALE GENOMIC DNA]</scope>
    <source>
        <strain evidence="7 8">BH030062</strain>
    </source>
</reference>
<comment type="caution">
    <text evidence="7">The sequence shown here is derived from an EMBL/GenBank/DDBJ whole genome shotgun (WGS) entry which is preliminary data.</text>
</comment>
<sequence>MIKKAIIPAAGMGTRSLPITKVLPKEMFPICGRPAIDYLVEEAIEAGIEEILIVTSRSKDMIIDYYDRSIELEEHLKAKHKSDLIKIITPPNVHLQYVRQIEPTGLGSAILLGKSFVGSDPFVVMLPDEIMITKEENILTQLINMYQSHKGNIIALKKVRKNELKHYGVVEAEEISKECYKVLDIIEKPQLNPPSQLAVIGRYVFDPEIFQYLSDLKPGVGAEIQLTDGIQKMLANKDCYGIEINGDRYDIAQETEYVKLINFLFHKLNGKV</sequence>
<keyword evidence="3 7" id="KW-0808">Transferase</keyword>
<name>A0A0A2UT37_9BACI</name>
<evidence type="ECO:0000256" key="2">
    <source>
        <dbReference type="ARBA" id="ARBA00012415"/>
    </source>
</evidence>
<accession>A0A0A2UT37</accession>
<dbReference type="OrthoDB" id="9803871at2"/>